<gene>
    <name evidence="1" type="ORF">SAMN04489745_1899</name>
</gene>
<dbReference type="AlphaFoldDB" id="A0A1H4P986"/>
<dbReference type="EMBL" id="FNSN01000003">
    <property type="protein sequence ID" value="SEC03532.1"/>
    <property type="molecule type" value="Genomic_DNA"/>
</dbReference>
<accession>A0A1H4P986</accession>
<proteinExistence type="predicted"/>
<keyword evidence="2" id="KW-1185">Reference proteome</keyword>
<dbReference type="Proteomes" id="UP000182652">
    <property type="component" value="Unassembled WGS sequence"/>
</dbReference>
<protein>
    <submittedName>
        <fullName evidence="1">Uncharacterized protein</fullName>
    </submittedName>
</protein>
<sequence>MSGLIDAALDEDGSLTASTTLPGERDVEVLAEPGEQKLSLEQLTEIVEDALRPLDRGTFSEAEREILAALDGGATTEAPTLRLDGVIVEPGGVVVLLYTAQSPDGESTVYCTLGPDQSVESIEVADEDVPTVEFDSLDHLLDHLSAAPVTEPDAPAEGGTPAKG</sequence>
<dbReference type="STRING" id="156980.SAMN04489745_1899"/>
<organism evidence="1 2">
    <name type="scientific">Arthrobacter woluwensis</name>
    <dbReference type="NCBI Taxonomy" id="156980"/>
    <lineage>
        <taxon>Bacteria</taxon>
        <taxon>Bacillati</taxon>
        <taxon>Actinomycetota</taxon>
        <taxon>Actinomycetes</taxon>
        <taxon>Micrococcales</taxon>
        <taxon>Micrococcaceae</taxon>
        <taxon>Arthrobacter</taxon>
    </lineage>
</organism>
<reference evidence="1 2" key="1">
    <citation type="submission" date="2016-10" db="EMBL/GenBank/DDBJ databases">
        <authorList>
            <person name="de Groot N.N."/>
        </authorList>
    </citation>
    <scope>NUCLEOTIDE SEQUENCE [LARGE SCALE GENOMIC DNA]</scope>
    <source>
        <strain evidence="1 2">DSM 10495</strain>
    </source>
</reference>
<evidence type="ECO:0000313" key="2">
    <source>
        <dbReference type="Proteomes" id="UP000182652"/>
    </source>
</evidence>
<evidence type="ECO:0000313" key="1">
    <source>
        <dbReference type="EMBL" id="SEC03532.1"/>
    </source>
</evidence>
<name>A0A1H4P986_9MICC</name>
<dbReference type="RefSeq" id="WP_066212082.1">
    <property type="nucleotide sequence ID" value="NZ_FNSN01000003.1"/>
</dbReference>